<dbReference type="SUPFAM" id="SSF51735">
    <property type="entry name" value="NAD(P)-binding Rossmann-fold domains"/>
    <property type="match status" value="1"/>
</dbReference>
<dbReference type="InterPro" id="IPR032095">
    <property type="entry name" value="Sacchrp_dh-like_C"/>
</dbReference>
<reference evidence="2 3" key="1">
    <citation type="submission" date="2014-07" db="EMBL/GenBank/DDBJ databases">
        <title>Genome Sequence of Rhodococcus opacus Strain R7, a Biodegrader of Mono- and Polycyclic Aromatic Hydrocarbons.</title>
        <authorList>
            <person name="Di Gennaro P."/>
            <person name="Zampolli J."/>
            <person name="Presti I."/>
            <person name="Cappelletti M."/>
            <person name="D'Ursi P."/>
            <person name="Orro A."/>
            <person name="Mezzelani A."/>
            <person name="Milanesi L."/>
        </authorList>
    </citation>
    <scope>NUCLEOTIDE SEQUENCE [LARGE SCALE GENOMIC DNA]</scope>
    <source>
        <strain evidence="2 3">R7</strain>
    </source>
</reference>
<dbReference type="Pfam" id="PF16653">
    <property type="entry name" value="Sacchrp_dh_C"/>
    <property type="match status" value="1"/>
</dbReference>
<dbReference type="Proteomes" id="UP000028488">
    <property type="component" value="Chromosome"/>
</dbReference>
<gene>
    <name evidence="2" type="ORF">EP51_05160</name>
</gene>
<dbReference type="SUPFAM" id="SSF55347">
    <property type="entry name" value="Glyceraldehyde-3-phosphate dehydrogenase-like, C-terminal domain"/>
    <property type="match status" value="1"/>
</dbReference>
<proteinExistence type="predicted"/>
<evidence type="ECO:0000313" key="2">
    <source>
        <dbReference type="EMBL" id="AII04024.1"/>
    </source>
</evidence>
<dbReference type="Gene3D" id="3.40.50.720">
    <property type="entry name" value="NAD(P)-binding Rossmann-like Domain"/>
    <property type="match status" value="1"/>
</dbReference>
<sequence>MSDPVRCALIGCGPMGAAAARELVLSWPRQGEPLQLTLVDRDARRLRALAAALPASAGVAVEAHHGDAAHHPTQQLLAEQTVLATALSWVDAAPALDLTLEHGLRLVGIGRPPADPRTELSGRASVSGASIVVGAGLEPGLTEILARRLARDLDVGGTVHSYCGGVPRAPRPPMHHVSWYGTRMTIDARPTYQFRGGVLRQVERFSGVEMVDVPGLGSLEAFHDGLSPYVGADAVLGSLADYTAKTLRWRGYADRVRLLAEIGLLGELPVQTIDGPVRPRALLDAILAPHISPQLGDTDVTVLAVQSSGTSGGTPSNRSTVTIAETDAVTGVTGMGRLTGAVHAAAIRAVCGLGAGVHYAHEVLVDGKADALLERFLATGISVTEHSDAWLTRSQPGHGGTEDRDE</sequence>
<name>A0A076EKS1_RHOOP</name>
<dbReference type="Gene3D" id="3.30.360.10">
    <property type="entry name" value="Dihydrodipicolinate Reductase, domain 2"/>
    <property type="match status" value="1"/>
</dbReference>
<dbReference type="AlphaFoldDB" id="A0A076EKS1"/>
<dbReference type="eggNOG" id="COG1748">
    <property type="taxonomic scope" value="Bacteria"/>
</dbReference>
<feature type="domain" description="Saccharopine dehydrogenase-like C-terminal" evidence="1">
    <location>
        <begin position="136"/>
        <end position="375"/>
    </location>
</feature>
<evidence type="ECO:0000259" key="1">
    <source>
        <dbReference type="Pfam" id="PF16653"/>
    </source>
</evidence>
<dbReference type="EMBL" id="CP008947">
    <property type="protein sequence ID" value="AII04024.1"/>
    <property type="molecule type" value="Genomic_DNA"/>
</dbReference>
<evidence type="ECO:0000313" key="3">
    <source>
        <dbReference type="Proteomes" id="UP000028488"/>
    </source>
</evidence>
<organism evidence="2 3">
    <name type="scientific">Rhodococcus opacus</name>
    <name type="common">Nocardia opaca</name>
    <dbReference type="NCBI Taxonomy" id="37919"/>
    <lineage>
        <taxon>Bacteria</taxon>
        <taxon>Bacillati</taxon>
        <taxon>Actinomycetota</taxon>
        <taxon>Actinomycetes</taxon>
        <taxon>Mycobacteriales</taxon>
        <taxon>Nocardiaceae</taxon>
        <taxon>Rhodococcus</taxon>
    </lineage>
</organism>
<protein>
    <submittedName>
        <fullName evidence="2">Saccharopine dehydrogenase</fullName>
    </submittedName>
</protein>
<accession>A0A076EKS1</accession>
<dbReference type="InterPro" id="IPR036291">
    <property type="entry name" value="NAD(P)-bd_dom_sf"/>
</dbReference>
<dbReference type="RefSeq" id="WP_128638704.1">
    <property type="nucleotide sequence ID" value="NZ_CP008947.1"/>
</dbReference>